<evidence type="ECO:0000313" key="2">
    <source>
        <dbReference type="EMBL" id="BDB98581.1"/>
    </source>
</evidence>
<proteinExistence type="predicted"/>
<organism evidence="2 3">
    <name type="scientific">Saccharolobus caldissimus</name>
    <dbReference type="NCBI Taxonomy" id="1702097"/>
    <lineage>
        <taxon>Archaea</taxon>
        <taxon>Thermoproteota</taxon>
        <taxon>Thermoprotei</taxon>
        <taxon>Sulfolobales</taxon>
        <taxon>Sulfolobaceae</taxon>
        <taxon>Saccharolobus</taxon>
    </lineage>
</organism>
<keyword evidence="1" id="KW-1133">Transmembrane helix</keyword>
<protein>
    <submittedName>
        <fullName evidence="2">Uncharacterized protein</fullName>
    </submittedName>
</protein>
<evidence type="ECO:0000256" key="1">
    <source>
        <dbReference type="SAM" id="Phobius"/>
    </source>
</evidence>
<keyword evidence="1" id="KW-0812">Transmembrane</keyword>
<gene>
    <name evidence="2" type="ORF">SACC_15980</name>
</gene>
<dbReference type="KEGG" id="scas:SACC_15980"/>
<accession>A0AAQ4CS00</accession>
<dbReference type="AlphaFoldDB" id="A0AAQ4CS00"/>
<evidence type="ECO:0000313" key="3">
    <source>
        <dbReference type="Proteomes" id="UP001319921"/>
    </source>
</evidence>
<keyword evidence="1" id="KW-0472">Membrane</keyword>
<dbReference type="Proteomes" id="UP001319921">
    <property type="component" value="Chromosome"/>
</dbReference>
<sequence>MFLSDQKIYRVMRRKFLIILIFLLLLLPIGQSIASSQSTATILYERYSSIYIAQNETIIPLHGESVIYQVHSTTLNTTANIGGVVEANSNITTYTLLFSSTLSNVSGYVNLQVSNDMVLILHTNLPNLIRVIVNTSNTSVLVWAGINATNVKTYAYLNGSGYVILQFANASNIAEIRVPVKIGENTTIKTTLQIYEIKGIEISSTFETHLVIQTNLPRRYEPINFSGNYTGMKFMFSSEGITATIAYFNGSFVPALVWKGEGLQLMTGIRGGHVKAEFKTIEFYGVNGTTLGYIHLVTVKGSGIRSAIMPSLGISNILFSEVKIVLLHGYVSGLRFMGLAYINGHPVVIVVNDKDHVESTAYVLLSHKVSHGFLAFLSLNNSIRVILLTPSNVTFNVSLVKPINVTMTNVSINGSIYKAEKVIVNSTNNSYIVFNVSIVINVTIKVYKVVNGELVSLNSSDYFIVNKSIVVFDDPAITYYIVYMKPQLTPTTTVQTSTSTTLTAYTTTTQISSTLTATQITSNKFPITLIAIIIIILLIIILAVTLTIRRR</sequence>
<reference evidence="2 3" key="1">
    <citation type="journal article" date="2022" name="Microbiol. Resour. Announc.">
        <title>Complete Genome Sequence of the Hyperthermophilic and Acidophilic Archaeon Saccharolobus caldissimus Strain HS-3T.</title>
        <authorList>
            <person name="Sakai H.D."/>
            <person name="Kurosawa N."/>
        </authorList>
    </citation>
    <scope>NUCLEOTIDE SEQUENCE [LARGE SCALE GENOMIC DNA]</scope>
    <source>
        <strain evidence="2 3">JCM32116</strain>
    </source>
</reference>
<keyword evidence="3" id="KW-1185">Reference proteome</keyword>
<feature type="transmembrane region" description="Helical" evidence="1">
    <location>
        <begin position="525"/>
        <end position="548"/>
    </location>
</feature>
<dbReference type="EMBL" id="AP025226">
    <property type="protein sequence ID" value="BDB98581.1"/>
    <property type="molecule type" value="Genomic_DNA"/>
</dbReference>
<name>A0AAQ4CS00_9CREN</name>